<comment type="cofactor">
    <cofactor evidence="3">
        <name>[4Fe-4S] cluster</name>
        <dbReference type="ChEBI" id="CHEBI:49883"/>
    </cofactor>
</comment>
<evidence type="ECO:0000256" key="10">
    <source>
        <dbReference type="ARBA" id="ARBA00023004"/>
    </source>
</evidence>
<dbReference type="GO" id="GO:0016853">
    <property type="term" value="F:isomerase activity"/>
    <property type="evidence" value="ECO:0007669"/>
    <property type="project" value="UniProtKB-KW"/>
</dbReference>
<keyword evidence="7" id="KW-0949">S-adenosyl-L-methionine</keyword>
<dbReference type="CDD" id="cd01335">
    <property type="entry name" value="Radical_SAM"/>
    <property type="match status" value="1"/>
</dbReference>
<dbReference type="PIRSF" id="PIRSF004911">
    <property type="entry name" value="DUF160"/>
    <property type="match status" value="1"/>
</dbReference>
<dbReference type="Gene3D" id="3.20.20.70">
    <property type="entry name" value="Aldolase class I"/>
    <property type="match status" value="1"/>
</dbReference>
<dbReference type="GO" id="GO:0046872">
    <property type="term" value="F:metal ion binding"/>
    <property type="evidence" value="ECO:0007669"/>
    <property type="project" value="UniProtKB-KW"/>
</dbReference>
<name>A0A6N8EF19_9GAMM</name>
<dbReference type="PANTHER" id="PTHR30538">
    <property type="entry name" value="LYSINE 2,3-AMINOMUTASE-RELATED"/>
    <property type="match status" value="1"/>
</dbReference>
<keyword evidence="12" id="KW-0413">Isomerase</keyword>
<dbReference type="InterPro" id="IPR022462">
    <property type="entry name" value="EpmB"/>
</dbReference>
<evidence type="ECO:0000313" key="17">
    <source>
        <dbReference type="EMBL" id="MTW21236.1"/>
    </source>
</evidence>
<keyword evidence="8 14" id="KW-0479">Metal-binding</keyword>
<evidence type="ECO:0000313" key="18">
    <source>
        <dbReference type="Proteomes" id="UP000434044"/>
    </source>
</evidence>
<dbReference type="GO" id="GO:0051539">
    <property type="term" value="F:4 iron, 4 sulfur cluster binding"/>
    <property type="evidence" value="ECO:0007669"/>
    <property type="project" value="UniProtKB-KW"/>
</dbReference>
<evidence type="ECO:0000256" key="9">
    <source>
        <dbReference type="ARBA" id="ARBA00022898"/>
    </source>
</evidence>
<accession>A0A6N8EF19</accession>
<proteinExistence type="inferred from homology"/>
<dbReference type="NCBIfam" id="TIGR00238">
    <property type="entry name" value="KamA family radical SAM protein"/>
    <property type="match status" value="1"/>
</dbReference>
<evidence type="ECO:0000256" key="8">
    <source>
        <dbReference type="ARBA" id="ARBA00022723"/>
    </source>
</evidence>
<feature type="binding site" evidence="14">
    <location>
        <position position="119"/>
    </location>
    <ligand>
        <name>[4Fe-4S] cluster</name>
        <dbReference type="ChEBI" id="CHEBI:49883"/>
        <note>4Fe-4S-S-AdoMet</note>
    </ligand>
</feature>
<organism evidence="17 18">
    <name type="scientific">Allochromatium palmeri</name>
    <dbReference type="NCBI Taxonomy" id="231048"/>
    <lineage>
        <taxon>Bacteria</taxon>
        <taxon>Pseudomonadati</taxon>
        <taxon>Pseudomonadota</taxon>
        <taxon>Gammaproteobacteria</taxon>
        <taxon>Chromatiales</taxon>
        <taxon>Chromatiaceae</taxon>
        <taxon>Allochromatium</taxon>
    </lineage>
</organism>
<evidence type="ECO:0000256" key="1">
    <source>
        <dbReference type="ARBA" id="ARBA00001352"/>
    </source>
</evidence>
<feature type="modified residue" description="N6-(pyridoxal phosphate)lysine" evidence="15">
    <location>
        <position position="331"/>
    </location>
</feature>
<dbReference type="EMBL" id="WNKT01000015">
    <property type="protein sequence ID" value="MTW21236.1"/>
    <property type="molecule type" value="Genomic_DNA"/>
</dbReference>
<dbReference type="InterPro" id="IPR013785">
    <property type="entry name" value="Aldolase_TIM"/>
</dbReference>
<dbReference type="NCBIfam" id="TIGR03821">
    <property type="entry name" value="EFP_modif_epmB"/>
    <property type="match status" value="1"/>
</dbReference>
<dbReference type="PROSITE" id="PS51918">
    <property type="entry name" value="RADICAL_SAM"/>
    <property type="match status" value="1"/>
</dbReference>
<comment type="caution">
    <text evidence="17">The sequence shown here is derived from an EMBL/GenBank/DDBJ whole genome shotgun (WGS) entry which is preliminary data.</text>
</comment>
<evidence type="ECO:0000256" key="14">
    <source>
        <dbReference type="PIRSR" id="PIRSR004911-1"/>
    </source>
</evidence>
<evidence type="ECO:0000256" key="6">
    <source>
        <dbReference type="ARBA" id="ARBA00022485"/>
    </source>
</evidence>
<dbReference type="SFLD" id="SFLDF00314">
    <property type="entry name" value="L-lysine_2_3-aminomutase_(yjeK"/>
    <property type="match status" value="1"/>
</dbReference>
<dbReference type="SFLD" id="SFLDS00029">
    <property type="entry name" value="Radical_SAM"/>
    <property type="match status" value="1"/>
</dbReference>
<comment type="cofactor">
    <cofactor evidence="2 15">
        <name>pyridoxal 5'-phosphate</name>
        <dbReference type="ChEBI" id="CHEBI:597326"/>
    </cofactor>
</comment>
<dbReference type="RefSeq" id="WP_155449821.1">
    <property type="nucleotide sequence ID" value="NZ_WNKT01000015.1"/>
</dbReference>
<dbReference type="AlphaFoldDB" id="A0A6N8EF19"/>
<comment type="similarity">
    <text evidence="4">Belongs to the radical SAM superfamily. KamA family.</text>
</comment>
<dbReference type="InterPro" id="IPR007197">
    <property type="entry name" value="rSAM"/>
</dbReference>
<comment type="catalytic activity">
    <reaction evidence="1">
        <text>L-lysine = D-beta-lysine</text>
        <dbReference type="Rhea" id="RHEA:44148"/>
        <dbReference type="ChEBI" id="CHEBI:32551"/>
        <dbReference type="ChEBI" id="CHEBI:84138"/>
    </reaction>
</comment>
<dbReference type="Proteomes" id="UP000434044">
    <property type="component" value="Unassembled WGS sequence"/>
</dbReference>
<protein>
    <recommendedName>
        <fullName evidence="5">L-lysine 2,3-aminomutase</fullName>
    </recommendedName>
    <alternativeName>
        <fullName evidence="13">EF-P post-translational modification enzyme B</fullName>
    </alternativeName>
</protein>
<evidence type="ECO:0000256" key="2">
    <source>
        <dbReference type="ARBA" id="ARBA00001933"/>
    </source>
</evidence>
<dbReference type="Pfam" id="PF04055">
    <property type="entry name" value="Radical_SAM"/>
    <property type="match status" value="1"/>
</dbReference>
<evidence type="ECO:0000259" key="16">
    <source>
        <dbReference type="PROSITE" id="PS51918"/>
    </source>
</evidence>
<dbReference type="OrthoDB" id="9770937at2"/>
<dbReference type="InterPro" id="IPR058240">
    <property type="entry name" value="rSAM_sf"/>
</dbReference>
<dbReference type="InterPro" id="IPR003739">
    <property type="entry name" value="Lys_aminomutase/Glu_NH3_mut"/>
</dbReference>
<feature type="binding site" evidence="14">
    <location>
        <position position="123"/>
    </location>
    <ligand>
        <name>[4Fe-4S] cluster</name>
        <dbReference type="ChEBI" id="CHEBI:49883"/>
        <note>4Fe-4S-S-AdoMet</note>
    </ligand>
</feature>
<evidence type="ECO:0000256" key="13">
    <source>
        <dbReference type="ARBA" id="ARBA00030756"/>
    </source>
</evidence>
<keyword evidence="6 14" id="KW-0004">4Fe-4S</keyword>
<keyword evidence="18" id="KW-1185">Reference proteome</keyword>
<keyword evidence="9 15" id="KW-0663">Pyridoxal phosphate</keyword>
<feature type="domain" description="Radical SAM core" evidence="16">
    <location>
        <begin position="105"/>
        <end position="335"/>
    </location>
</feature>
<evidence type="ECO:0000256" key="7">
    <source>
        <dbReference type="ARBA" id="ARBA00022691"/>
    </source>
</evidence>
<feature type="binding site" evidence="14">
    <location>
        <position position="126"/>
    </location>
    <ligand>
        <name>[4Fe-4S] cluster</name>
        <dbReference type="ChEBI" id="CHEBI:49883"/>
        <note>4Fe-4S-S-AdoMet</note>
    </ligand>
</feature>
<evidence type="ECO:0000256" key="12">
    <source>
        <dbReference type="ARBA" id="ARBA00023235"/>
    </source>
</evidence>
<reference evidence="17 18" key="1">
    <citation type="submission" date="2019-11" db="EMBL/GenBank/DDBJ databases">
        <title>Whole-genome sequence of the anaerobic purple sulfur bacterium Allochromatium palmeri DSM 15591.</title>
        <authorList>
            <person name="Kyndt J.A."/>
            <person name="Meyer T.E."/>
        </authorList>
    </citation>
    <scope>NUCLEOTIDE SEQUENCE [LARGE SCALE GENOMIC DNA]</scope>
    <source>
        <strain evidence="17 18">DSM 15591</strain>
    </source>
</reference>
<dbReference type="SFLD" id="SFLDG01070">
    <property type="entry name" value="PLP-dependent"/>
    <property type="match status" value="1"/>
</dbReference>
<dbReference type="SUPFAM" id="SSF102114">
    <property type="entry name" value="Radical SAM enzymes"/>
    <property type="match status" value="1"/>
</dbReference>
<evidence type="ECO:0000256" key="3">
    <source>
        <dbReference type="ARBA" id="ARBA00001966"/>
    </source>
</evidence>
<evidence type="ECO:0000256" key="5">
    <source>
        <dbReference type="ARBA" id="ARBA00022363"/>
    </source>
</evidence>
<dbReference type="PANTHER" id="PTHR30538:SF1">
    <property type="entry name" value="L-LYSINE 2,3-AMINOMUTASE"/>
    <property type="match status" value="1"/>
</dbReference>
<gene>
    <name evidence="17" type="primary">epmB</name>
    <name evidence="17" type="ORF">GJ668_09000</name>
</gene>
<sequence>MVPRRTGACQSERWRREQVAAFDRVDELLAFLGLDRAQIPDLDADPETFGLKVPRPFAECMRRNDPKDPLLRQVLPLAAEQQRVAGYVEDPVADATAERVPGLLVKYAGRALLMATGACAIHCRYCFRRHFPYQNFGPSQARLERALEDIAGNTQLSEVILSGGDPLMLSDERLEALIERLDGLAHLKRLRLHSRLPVVLPSRLTDRLGTILTRGRLPSTLVIHANHPHELSEAVRSALLDWRAAGVTLLNQSVLLRGVNDRIETQVELSERLFACGVLPYYLHGLDPVAGSAHFQVSDAEARGLLEGMRARLPGYLVPRLVREIPGAHSKRPLE</sequence>
<keyword evidence="10" id="KW-0408">Iron</keyword>
<evidence type="ECO:0000256" key="11">
    <source>
        <dbReference type="ARBA" id="ARBA00023014"/>
    </source>
</evidence>
<keyword evidence="11 14" id="KW-0411">Iron-sulfur</keyword>
<evidence type="ECO:0000256" key="15">
    <source>
        <dbReference type="PIRSR" id="PIRSR603739-50"/>
    </source>
</evidence>
<evidence type="ECO:0000256" key="4">
    <source>
        <dbReference type="ARBA" id="ARBA00008703"/>
    </source>
</evidence>